<dbReference type="PANTHER" id="PTHR43740">
    <property type="entry name" value="LEUCYL-TRNA SYNTHETASE"/>
    <property type="match status" value="1"/>
</dbReference>
<dbReference type="InterPro" id="IPR009080">
    <property type="entry name" value="tRNAsynth_Ia_anticodon-bd"/>
</dbReference>
<dbReference type="FunFam" id="2.20.28.290:FF:000001">
    <property type="entry name" value="Leucine--tRNA ligase"/>
    <property type="match status" value="1"/>
</dbReference>
<dbReference type="InterPro" id="IPR025709">
    <property type="entry name" value="Leu_tRNA-synth_edit"/>
</dbReference>
<evidence type="ECO:0000259" key="12">
    <source>
        <dbReference type="Pfam" id="PF08264"/>
    </source>
</evidence>
<feature type="domain" description="Methionyl/Valyl/Leucyl/Isoleucyl-tRNA synthetase anticodon-binding" evidence="12">
    <location>
        <begin position="704"/>
        <end position="823"/>
    </location>
</feature>
<feature type="short sequence motif" description="'HIGH' region" evidence="9">
    <location>
        <begin position="42"/>
        <end position="52"/>
    </location>
</feature>
<dbReference type="InterPro" id="IPR013155">
    <property type="entry name" value="M/V/L/I-tRNA-synth_anticd-bd"/>
</dbReference>
<dbReference type="SUPFAM" id="SSF47323">
    <property type="entry name" value="Anticodon-binding domain of a subclass of class I aminoacyl-tRNA synthetases"/>
    <property type="match status" value="1"/>
</dbReference>
<evidence type="ECO:0000259" key="14">
    <source>
        <dbReference type="Pfam" id="PF13603"/>
    </source>
</evidence>
<feature type="domain" description="Aminoacyl-tRNA synthetase class Ia" evidence="11">
    <location>
        <begin position="618"/>
        <end position="655"/>
    </location>
</feature>
<keyword evidence="5 9" id="KW-0067">ATP-binding</keyword>
<keyword evidence="2 9" id="KW-0963">Cytoplasm</keyword>
<dbReference type="PANTHER" id="PTHR43740:SF2">
    <property type="entry name" value="LEUCINE--TRNA LIGASE, MITOCHONDRIAL"/>
    <property type="match status" value="1"/>
</dbReference>
<dbReference type="Gene3D" id="3.10.20.590">
    <property type="match status" value="1"/>
</dbReference>
<dbReference type="Pfam" id="PF09334">
    <property type="entry name" value="tRNA-synt_1g"/>
    <property type="match status" value="1"/>
</dbReference>
<evidence type="ECO:0000313" key="15">
    <source>
        <dbReference type="EMBL" id="QCI20574.1"/>
    </source>
</evidence>
<keyword evidence="6 9" id="KW-0648">Protein biosynthesis</keyword>
<evidence type="ECO:0000256" key="8">
    <source>
        <dbReference type="ARBA" id="ARBA00047469"/>
    </source>
</evidence>
<dbReference type="GO" id="GO:0006429">
    <property type="term" value="P:leucyl-tRNA aminoacylation"/>
    <property type="evidence" value="ECO:0007669"/>
    <property type="project" value="UniProtKB-UniRule"/>
</dbReference>
<dbReference type="FunFam" id="3.40.50.620:FF:000003">
    <property type="entry name" value="Leucine--tRNA ligase"/>
    <property type="match status" value="1"/>
</dbReference>
<feature type="short sequence motif" description="'KMSKS' region" evidence="9">
    <location>
        <begin position="618"/>
        <end position="622"/>
    </location>
</feature>
<dbReference type="CDD" id="cd07958">
    <property type="entry name" value="Anticodon_Ia_Leu_BEm"/>
    <property type="match status" value="1"/>
</dbReference>
<dbReference type="Pfam" id="PF08264">
    <property type="entry name" value="Anticodon_1"/>
    <property type="match status" value="1"/>
</dbReference>
<comment type="catalytic activity">
    <reaction evidence="8 9">
        <text>tRNA(Leu) + L-leucine + ATP = L-leucyl-tRNA(Leu) + AMP + diphosphate</text>
        <dbReference type="Rhea" id="RHEA:11688"/>
        <dbReference type="Rhea" id="RHEA-COMP:9613"/>
        <dbReference type="Rhea" id="RHEA-COMP:9622"/>
        <dbReference type="ChEBI" id="CHEBI:30616"/>
        <dbReference type="ChEBI" id="CHEBI:33019"/>
        <dbReference type="ChEBI" id="CHEBI:57427"/>
        <dbReference type="ChEBI" id="CHEBI:78442"/>
        <dbReference type="ChEBI" id="CHEBI:78494"/>
        <dbReference type="ChEBI" id="CHEBI:456215"/>
        <dbReference type="EC" id="6.1.1.4"/>
    </reaction>
</comment>
<feature type="binding site" evidence="9">
    <location>
        <position position="621"/>
    </location>
    <ligand>
        <name>ATP</name>
        <dbReference type="ChEBI" id="CHEBI:30616"/>
    </ligand>
</feature>
<dbReference type="Pfam" id="PF13603">
    <property type="entry name" value="tRNA-synt_1_2"/>
    <property type="match status" value="1"/>
</dbReference>
<reference evidence="15 16" key="2">
    <citation type="submission" date="2019-05" db="EMBL/GenBank/DDBJ databases">
        <title>Genome evolution of the obligate endosymbiont Buchnera aphidicola.</title>
        <authorList>
            <person name="Moran N.A."/>
        </authorList>
    </citation>
    <scope>NUCLEOTIDE SEQUENCE [LARGE SCALE GENOMIC DNA]</scope>
    <source>
        <strain evidence="15 16">Bca</strain>
    </source>
</reference>
<keyword evidence="7 9" id="KW-0030">Aminoacyl-tRNA synthetase</keyword>
<dbReference type="Gene3D" id="2.20.28.290">
    <property type="match status" value="1"/>
</dbReference>
<dbReference type="RefSeq" id="WP_158359731.1">
    <property type="nucleotide sequence ID" value="NZ_CP034879.1"/>
</dbReference>
<dbReference type="FunFam" id="1.10.730.10:FF:000003">
    <property type="entry name" value="Leucine--tRNA ligase"/>
    <property type="match status" value="1"/>
</dbReference>
<dbReference type="PRINTS" id="PR00985">
    <property type="entry name" value="TRNASYNTHLEU"/>
</dbReference>
<name>A0A4D6Y1V7_9GAMM</name>
<feature type="domain" description="Methionyl/Leucyl tRNA synthetase" evidence="13">
    <location>
        <begin position="41"/>
        <end position="181"/>
    </location>
</feature>
<dbReference type="Pfam" id="PF00133">
    <property type="entry name" value="tRNA-synt_1"/>
    <property type="match status" value="1"/>
</dbReference>
<dbReference type="Proteomes" id="UP000298594">
    <property type="component" value="Chromosome"/>
</dbReference>
<dbReference type="InterPro" id="IPR014729">
    <property type="entry name" value="Rossmann-like_a/b/a_fold"/>
</dbReference>
<dbReference type="SUPFAM" id="SSF52374">
    <property type="entry name" value="Nucleotidylyl transferase"/>
    <property type="match status" value="1"/>
</dbReference>
<evidence type="ECO:0000256" key="4">
    <source>
        <dbReference type="ARBA" id="ARBA00022741"/>
    </source>
</evidence>
<evidence type="ECO:0000259" key="13">
    <source>
        <dbReference type="Pfam" id="PF09334"/>
    </source>
</evidence>
<keyword evidence="4 9" id="KW-0547">Nucleotide-binding</keyword>
<dbReference type="EC" id="6.1.1.4" evidence="9"/>
<dbReference type="NCBIfam" id="TIGR00396">
    <property type="entry name" value="leuS_bact"/>
    <property type="match status" value="1"/>
</dbReference>
<dbReference type="InterPro" id="IPR002302">
    <property type="entry name" value="Leu-tRNA-ligase"/>
</dbReference>
<dbReference type="GO" id="GO:0005829">
    <property type="term" value="C:cytosol"/>
    <property type="evidence" value="ECO:0007669"/>
    <property type="project" value="TreeGrafter"/>
</dbReference>
<dbReference type="HAMAP" id="MF_00049_B">
    <property type="entry name" value="Leu_tRNA_synth_B"/>
    <property type="match status" value="1"/>
</dbReference>
<dbReference type="OrthoDB" id="9810365at2"/>
<dbReference type="InterPro" id="IPR002300">
    <property type="entry name" value="aa-tRNA-synth_Ia"/>
</dbReference>
<organism evidence="15 16">
    <name type="scientific">Buchnera aphidicola</name>
    <name type="common">Brachycaudus cardui</name>
    <dbReference type="NCBI Taxonomy" id="557993"/>
    <lineage>
        <taxon>Bacteria</taxon>
        <taxon>Pseudomonadati</taxon>
        <taxon>Pseudomonadota</taxon>
        <taxon>Gammaproteobacteria</taxon>
        <taxon>Enterobacterales</taxon>
        <taxon>Erwiniaceae</taxon>
        <taxon>Buchnera</taxon>
    </lineage>
</organism>
<proteinExistence type="inferred from homology"/>
<dbReference type="AlphaFoldDB" id="A0A4D6Y1V7"/>
<dbReference type="Gene3D" id="3.40.50.620">
    <property type="entry name" value="HUPs"/>
    <property type="match status" value="2"/>
</dbReference>
<feature type="domain" description="Leucyl-tRNA synthetase editing" evidence="14">
    <location>
        <begin position="221"/>
        <end position="400"/>
    </location>
</feature>
<dbReference type="SUPFAM" id="SSF50677">
    <property type="entry name" value="ValRS/IleRS/LeuRS editing domain"/>
    <property type="match status" value="1"/>
</dbReference>
<evidence type="ECO:0000256" key="9">
    <source>
        <dbReference type="HAMAP-Rule" id="MF_00049"/>
    </source>
</evidence>
<evidence type="ECO:0000256" key="2">
    <source>
        <dbReference type="ARBA" id="ARBA00022490"/>
    </source>
</evidence>
<keyword evidence="3 9" id="KW-0436">Ligase</keyword>
<protein>
    <recommendedName>
        <fullName evidence="9">Leucine--tRNA ligase</fullName>
        <ecNumber evidence="9">6.1.1.4</ecNumber>
    </recommendedName>
    <alternativeName>
        <fullName evidence="9">Leucyl-tRNA synthetase</fullName>
        <shortName evidence="9">LeuRS</shortName>
    </alternativeName>
</protein>
<sequence length="860" mass="102047">MEKEYLPEKIELYVQEYWKQNKTFQVTEDPKKEKYYCLPMIPYPSGKLHMGHVRNYTISDVIARYQRMLGKNVLQPMGWDAFGLPAEDAAIKNNTVPSAWTDNNIKHMKKQLQSLGFSYDWSREITTCKPEYYQWEQWFFTKLYEKNLVYKKNSFVNWCSYDNTVLANEQVIDGCCWRCQNKIKIKKIPQWFIKIRNYAESLYQDLKTLNQWPENVKNMQRNWIGRTKGFEITLSILNNNKKLKVFTNRLDLIMGSTFVVISPCHKLSTDLSKKNILIKNFLQKYKYFSKEEIEKVKYKGINTNMFVFHPIIEKKIPVWIANFTLQSYGTKALLSVPGHNENDWNFAIQYNLEVKYVILNSETQKLKKHTSFIDTKGILFNSQEFNGLNFQESTEEIKKILFKKKILKEKIKYKLQDWCVSRQRYWGAPIPMAKLKNGKFIPIPEDKLPVLLPDITNSIHTSDKNINSNSKWTKIFIDGHTAIKETDTFDTFMESSWYYARYTCPHFNKGMIDPRASKYWLPVDQYIGGIEHAIMHLMYFRFYNKLLRDFKLVNFDEPVKNLLCQGMVLSEAFYEIGDHSQRNWIHSSSVLKKRDEKGKIIRSYNTEGKELVYAGMIKMSKSKNNGIEPELIVRRYGADTIRLFIMFAAPVEASLEWNESNLKGIHRFLKKLWILIFQYIQISTTHKNMNFKYLNSQQTELRCQLHKTIKKVSDDISRRKSFNTAISAIIKLVNRLVKAPMEEEQDKSILRESLIAIIKMLYPFTPHFCFFVWKYFNKKISIDHEKWPIYNEKIILKKHNILIIQINGKKRNTIEISNILNKEEVFFLAQNQIVIKKYLQDKKIKKIIYIPHKIINFVTS</sequence>
<evidence type="ECO:0000259" key="11">
    <source>
        <dbReference type="Pfam" id="PF00133"/>
    </source>
</evidence>
<dbReference type="InterPro" id="IPR015413">
    <property type="entry name" value="Methionyl/Leucyl_tRNA_Synth"/>
</dbReference>
<dbReference type="GO" id="GO:0004823">
    <property type="term" value="F:leucine-tRNA ligase activity"/>
    <property type="evidence" value="ECO:0007669"/>
    <property type="project" value="UniProtKB-UniRule"/>
</dbReference>
<dbReference type="Gene3D" id="1.10.730.10">
    <property type="entry name" value="Isoleucyl-tRNA Synthetase, Domain 1"/>
    <property type="match status" value="1"/>
</dbReference>
<dbReference type="CDD" id="cd00812">
    <property type="entry name" value="LeuRS_core"/>
    <property type="match status" value="1"/>
</dbReference>
<dbReference type="PROSITE" id="PS00178">
    <property type="entry name" value="AA_TRNA_LIGASE_I"/>
    <property type="match status" value="1"/>
</dbReference>
<accession>A0A4D6Y1V7</accession>
<evidence type="ECO:0000256" key="7">
    <source>
        <dbReference type="ARBA" id="ARBA00023146"/>
    </source>
</evidence>
<dbReference type="InterPro" id="IPR001412">
    <property type="entry name" value="aa-tRNA-synth_I_CS"/>
</dbReference>
<evidence type="ECO:0000256" key="10">
    <source>
        <dbReference type="RuleBase" id="RU363035"/>
    </source>
</evidence>
<evidence type="ECO:0000256" key="3">
    <source>
        <dbReference type="ARBA" id="ARBA00022598"/>
    </source>
</evidence>
<dbReference type="GO" id="GO:0002161">
    <property type="term" value="F:aminoacyl-tRNA deacylase activity"/>
    <property type="evidence" value="ECO:0007669"/>
    <property type="project" value="InterPro"/>
</dbReference>
<reference evidence="15 16" key="1">
    <citation type="submission" date="2018-12" db="EMBL/GenBank/DDBJ databases">
        <authorList>
            <person name="Chong R.A."/>
        </authorList>
    </citation>
    <scope>NUCLEOTIDE SEQUENCE [LARGE SCALE GENOMIC DNA]</scope>
    <source>
        <strain evidence="15 16">Bca</strain>
    </source>
</reference>
<comment type="similarity">
    <text evidence="1 9 10">Belongs to the class-I aminoacyl-tRNA synthetase family.</text>
</comment>
<dbReference type="InterPro" id="IPR009008">
    <property type="entry name" value="Val/Leu/Ile-tRNA-synth_edit"/>
</dbReference>
<evidence type="ECO:0000256" key="6">
    <source>
        <dbReference type="ARBA" id="ARBA00022917"/>
    </source>
</evidence>
<comment type="subcellular location">
    <subcellularLocation>
        <location evidence="9">Cytoplasm</location>
    </subcellularLocation>
</comment>
<gene>
    <name evidence="9 15" type="primary">leuS</name>
    <name evidence="15" type="ORF">D9V67_02280</name>
</gene>
<evidence type="ECO:0000256" key="5">
    <source>
        <dbReference type="ARBA" id="ARBA00022840"/>
    </source>
</evidence>
<evidence type="ECO:0000313" key="16">
    <source>
        <dbReference type="Proteomes" id="UP000298594"/>
    </source>
</evidence>
<dbReference type="EMBL" id="CP034879">
    <property type="protein sequence ID" value="QCI20574.1"/>
    <property type="molecule type" value="Genomic_DNA"/>
</dbReference>
<dbReference type="GO" id="GO:0005524">
    <property type="term" value="F:ATP binding"/>
    <property type="evidence" value="ECO:0007669"/>
    <property type="project" value="UniProtKB-UniRule"/>
</dbReference>
<evidence type="ECO:0000256" key="1">
    <source>
        <dbReference type="ARBA" id="ARBA00005594"/>
    </source>
</evidence>